<dbReference type="RefSeq" id="WP_345690816.1">
    <property type="nucleotide sequence ID" value="NZ_BAABIT010000001.1"/>
</dbReference>
<dbReference type="Pfam" id="PF01061">
    <property type="entry name" value="ABC2_membrane"/>
    <property type="match status" value="1"/>
</dbReference>
<sequence>MTATTRLAALGRAELTLLVRNRMALFTALLMPALMIGSIRAATDRVGLDGTGMNVAEAAVTGGVGMVLLLVVYLNLVSAYVGRREELVLKRLRTGEASDREILAGTALPATCLALVQCVLLVAAAVTLLGVRAPERPELLVGGLLAGIALCVGLAVVTSGATRTVESAQLTTMPLFLVSALGSGLFVPVEVFPETMASVCELLPLSGVMTLVRAGWLGGGDGGELLKAALTTLGWAAVSVLAARRWFRWEPRT</sequence>
<dbReference type="PANTHER" id="PTHR43027:SF2">
    <property type="entry name" value="TRANSPORT PERMEASE PROTEIN"/>
    <property type="match status" value="1"/>
</dbReference>
<dbReference type="InterPro" id="IPR052902">
    <property type="entry name" value="ABC-2_transporter"/>
</dbReference>
<dbReference type="PANTHER" id="PTHR43027">
    <property type="entry name" value="DOXORUBICIN RESISTANCE ABC TRANSPORTER PERMEASE PROTEIN DRRC-RELATED"/>
    <property type="match status" value="1"/>
</dbReference>
<feature type="transmembrane region" description="Helical" evidence="5">
    <location>
        <begin position="59"/>
        <end position="81"/>
    </location>
</feature>
<keyword evidence="2 5" id="KW-0812">Transmembrane</keyword>
<dbReference type="EMBL" id="JBHSJD010000004">
    <property type="protein sequence ID" value="MFC5021865.1"/>
    <property type="molecule type" value="Genomic_DNA"/>
</dbReference>
<feature type="transmembrane region" description="Helical" evidence="5">
    <location>
        <begin position="21"/>
        <end position="39"/>
    </location>
</feature>
<evidence type="ECO:0000256" key="3">
    <source>
        <dbReference type="ARBA" id="ARBA00022989"/>
    </source>
</evidence>
<evidence type="ECO:0000256" key="4">
    <source>
        <dbReference type="ARBA" id="ARBA00023136"/>
    </source>
</evidence>
<dbReference type="InterPro" id="IPR047817">
    <property type="entry name" value="ABC2_TM_bact-type"/>
</dbReference>
<keyword evidence="5" id="KW-0813">Transport</keyword>
<evidence type="ECO:0000256" key="2">
    <source>
        <dbReference type="ARBA" id="ARBA00022692"/>
    </source>
</evidence>
<evidence type="ECO:0000256" key="1">
    <source>
        <dbReference type="ARBA" id="ARBA00004141"/>
    </source>
</evidence>
<keyword evidence="3 5" id="KW-1133">Transmembrane helix</keyword>
<keyword evidence="8" id="KW-1185">Reference proteome</keyword>
<feature type="transmembrane region" description="Helical" evidence="5">
    <location>
        <begin position="170"/>
        <end position="189"/>
    </location>
</feature>
<comment type="similarity">
    <text evidence="5">Belongs to the ABC-2 integral membrane protein family.</text>
</comment>
<evidence type="ECO:0000313" key="8">
    <source>
        <dbReference type="Proteomes" id="UP001595829"/>
    </source>
</evidence>
<dbReference type="InterPro" id="IPR013525">
    <property type="entry name" value="ABC2_TM"/>
</dbReference>
<feature type="transmembrane region" description="Helical" evidence="5">
    <location>
        <begin position="102"/>
        <end position="127"/>
    </location>
</feature>
<organism evidence="7 8">
    <name type="scientific">Streptomyces coeruleoprunus</name>
    <dbReference type="NCBI Taxonomy" id="285563"/>
    <lineage>
        <taxon>Bacteria</taxon>
        <taxon>Bacillati</taxon>
        <taxon>Actinomycetota</taxon>
        <taxon>Actinomycetes</taxon>
        <taxon>Kitasatosporales</taxon>
        <taxon>Streptomycetaceae</taxon>
        <taxon>Streptomyces</taxon>
    </lineage>
</organism>
<evidence type="ECO:0000313" key="7">
    <source>
        <dbReference type="EMBL" id="MFC5021865.1"/>
    </source>
</evidence>
<keyword evidence="5" id="KW-1003">Cell membrane</keyword>
<name>A0ABV9XCI5_9ACTN</name>
<feature type="domain" description="ABC transmembrane type-2" evidence="6">
    <location>
        <begin position="23"/>
        <end position="250"/>
    </location>
</feature>
<feature type="transmembrane region" description="Helical" evidence="5">
    <location>
        <begin position="228"/>
        <end position="247"/>
    </location>
</feature>
<dbReference type="PROSITE" id="PS51012">
    <property type="entry name" value="ABC_TM2"/>
    <property type="match status" value="1"/>
</dbReference>
<gene>
    <name evidence="7" type="ORF">ACFPM3_06880</name>
</gene>
<evidence type="ECO:0000256" key="5">
    <source>
        <dbReference type="RuleBase" id="RU361157"/>
    </source>
</evidence>
<keyword evidence="4 5" id="KW-0472">Membrane</keyword>
<reference evidence="8" key="1">
    <citation type="journal article" date="2019" name="Int. J. Syst. Evol. Microbiol.">
        <title>The Global Catalogue of Microorganisms (GCM) 10K type strain sequencing project: providing services to taxonomists for standard genome sequencing and annotation.</title>
        <authorList>
            <consortium name="The Broad Institute Genomics Platform"/>
            <consortium name="The Broad Institute Genome Sequencing Center for Infectious Disease"/>
            <person name="Wu L."/>
            <person name="Ma J."/>
        </authorList>
    </citation>
    <scope>NUCLEOTIDE SEQUENCE [LARGE SCALE GENOMIC DNA]</scope>
    <source>
        <strain evidence="8">CGMCC 4.1648</strain>
    </source>
</reference>
<accession>A0ABV9XCI5</accession>
<comment type="caution">
    <text evidence="7">The sequence shown here is derived from an EMBL/GenBank/DDBJ whole genome shotgun (WGS) entry which is preliminary data.</text>
</comment>
<proteinExistence type="inferred from homology"/>
<dbReference type="Proteomes" id="UP001595829">
    <property type="component" value="Unassembled WGS sequence"/>
</dbReference>
<evidence type="ECO:0000259" key="6">
    <source>
        <dbReference type="PROSITE" id="PS51012"/>
    </source>
</evidence>
<comment type="subcellular location">
    <subcellularLocation>
        <location evidence="5">Cell membrane</location>
        <topology evidence="5">Multi-pass membrane protein</topology>
    </subcellularLocation>
    <subcellularLocation>
        <location evidence="1">Membrane</location>
        <topology evidence="1">Multi-pass membrane protein</topology>
    </subcellularLocation>
</comment>
<feature type="transmembrane region" description="Helical" evidence="5">
    <location>
        <begin position="139"/>
        <end position="158"/>
    </location>
</feature>
<protein>
    <recommendedName>
        <fullName evidence="5">Transport permease protein</fullName>
    </recommendedName>
</protein>